<gene>
    <name evidence="2" type="ORF">M9458_030519</name>
</gene>
<accession>A0ABD0PLH9</accession>
<evidence type="ECO:0000313" key="2">
    <source>
        <dbReference type="EMBL" id="KAL0174551.1"/>
    </source>
</evidence>
<evidence type="ECO:0000313" key="3">
    <source>
        <dbReference type="Proteomes" id="UP001529510"/>
    </source>
</evidence>
<reference evidence="2 3" key="1">
    <citation type="submission" date="2024-05" db="EMBL/GenBank/DDBJ databases">
        <title>Genome sequencing and assembly of Indian major carp, Cirrhinus mrigala (Hamilton, 1822).</title>
        <authorList>
            <person name="Mohindra V."/>
            <person name="Chowdhury L.M."/>
            <person name="Lal K."/>
            <person name="Jena J.K."/>
        </authorList>
    </citation>
    <scope>NUCLEOTIDE SEQUENCE [LARGE SCALE GENOMIC DNA]</scope>
    <source>
        <strain evidence="2">CM1030</strain>
        <tissue evidence="2">Blood</tissue>
    </source>
</reference>
<comment type="caution">
    <text evidence="2">The sequence shown here is derived from an EMBL/GenBank/DDBJ whole genome shotgun (WGS) entry which is preliminary data.</text>
</comment>
<dbReference type="AlphaFoldDB" id="A0ABD0PLH9"/>
<organism evidence="2 3">
    <name type="scientific">Cirrhinus mrigala</name>
    <name type="common">Mrigala</name>
    <dbReference type="NCBI Taxonomy" id="683832"/>
    <lineage>
        <taxon>Eukaryota</taxon>
        <taxon>Metazoa</taxon>
        <taxon>Chordata</taxon>
        <taxon>Craniata</taxon>
        <taxon>Vertebrata</taxon>
        <taxon>Euteleostomi</taxon>
        <taxon>Actinopterygii</taxon>
        <taxon>Neopterygii</taxon>
        <taxon>Teleostei</taxon>
        <taxon>Ostariophysi</taxon>
        <taxon>Cypriniformes</taxon>
        <taxon>Cyprinidae</taxon>
        <taxon>Labeoninae</taxon>
        <taxon>Labeonini</taxon>
        <taxon>Cirrhinus</taxon>
    </lineage>
</organism>
<feature type="compositionally biased region" description="Polar residues" evidence="1">
    <location>
        <begin position="43"/>
        <end position="68"/>
    </location>
</feature>
<name>A0ABD0PLH9_CIRMR</name>
<feature type="non-terminal residue" evidence="2">
    <location>
        <position position="68"/>
    </location>
</feature>
<evidence type="ECO:0008006" key="4">
    <source>
        <dbReference type="Google" id="ProtNLM"/>
    </source>
</evidence>
<proteinExistence type="predicted"/>
<feature type="region of interest" description="Disordered" evidence="1">
    <location>
        <begin position="35"/>
        <end position="68"/>
    </location>
</feature>
<evidence type="ECO:0000256" key="1">
    <source>
        <dbReference type="SAM" id="MobiDB-lite"/>
    </source>
</evidence>
<sequence>RARKPPLESAAVIPAGQRNGNWRRHYICPAHRETLHSHRARPQSATLDSTHTQTQAASRLGSNSPAFR</sequence>
<dbReference type="EMBL" id="JAMKFB020000015">
    <property type="protein sequence ID" value="KAL0174551.1"/>
    <property type="molecule type" value="Genomic_DNA"/>
</dbReference>
<protein>
    <recommendedName>
        <fullName evidence="4">Glucocorticoid receptor</fullName>
    </recommendedName>
</protein>
<keyword evidence="3" id="KW-1185">Reference proteome</keyword>
<feature type="non-terminal residue" evidence="2">
    <location>
        <position position="1"/>
    </location>
</feature>
<dbReference type="Proteomes" id="UP001529510">
    <property type="component" value="Unassembled WGS sequence"/>
</dbReference>